<dbReference type="EMBL" id="ML769386">
    <property type="protein sequence ID" value="KAE9409838.1"/>
    <property type="molecule type" value="Genomic_DNA"/>
</dbReference>
<dbReference type="Proteomes" id="UP000799118">
    <property type="component" value="Unassembled WGS sequence"/>
</dbReference>
<evidence type="ECO:0000313" key="1">
    <source>
        <dbReference type="EMBL" id="KAE9409838.1"/>
    </source>
</evidence>
<gene>
    <name evidence="1" type="ORF">BT96DRAFT_459037</name>
</gene>
<sequence length="82" mass="9227">MAESRASLNGSVASLQSLRLSVELHDFPNTDWVLDSESLLTMQRLRGYGMKVPPINIRRSTFDPKSLACLFGFAPFTIETFF</sequence>
<name>A0A6A4IL36_9AGAR</name>
<keyword evidence="2" id="KW-1185">Reference proteome</keyword>
<protein>
    <submittedName>
        <fullName evidence="1">Uncharacterized protein</fullName>
    </submittedName>
</protein>
<organism evidence="1 2">
    <name type="scientific">Gymnopus androsaceus JB14</name>
    <dbReference type="NCBI Taxonomy" id="1447944"/>
    <lineage>
        <taxon>Eukaryota</taxon>
        <taxon>Fungi</taxon>
        <taxon>Dikarya</taxon>
        <taxon>Basidiomycota</taxon>
        <taxon>Agaricomycotina</taxon>
        <taxon>Agaricomycetes</taxon>
        <taxon>Agaricomycetidae</taxon>
        <taxon>Agaricales</taxon>
        <taxon>Marasmiineae</taxon>
        <taxon>Omphalotaceae</taxon>
        <taxon>Gymnopus</taxon>
    </lineage>
</organism>
<reference evidence="1" key="1">
    <citation type="journal article" date="2019" name="Environ. Microbiol.">
        <title>Fungal ecological strategies reflected in gene transcription - a case study of two litter decomposers.</title>
        <authorList>
            <person name="Barbi F."/>
            <person name="Kohler A."/>
            <person name="Barry K."/>
            <person name="Baskaran P."/>
            <person name="Daum C."/>
            <person name="Fauchery L."/>
            <person name="Ihrmark K."/>
            <person name="Kuo A."/>
            <person name="LaButti K."/>
            <person name="Lipzen A."/>
            <person name="Morin E."/>
            <person name="Grigoriev I.V."/>
            <person name="Henrissat B."/>
            <person name="Lindahl B."/>
            <person name="Martin F."/>
        </authorList>
    </citation>
    <scope>NUCLEOTIDE SEQUENCE</scope>
    <source>
        <strain evidence="1">JB14</strain>
    </source>
</reference>
<evidence type="ECO:0000313" key="2">
    <source>
        <dbReference type="Proteomes" id="UP000799118"/>
    </source>
</evidence>
<dbReference type="AlphaFoldDB" id="A0A6A4IL36"/>
<accession>A0A6A4IL36</accession>
<proteinExistence type="predicted"/>